<protein>
    <submittedName>
        <fullName evidence="1">Uncharacterized protein</fullName>
    </submittedName>
</protein>
<dbReference type="VEuPathDB" id="VectorBase:HLOH_061260"/>
<proteinExistence type="predicted"/>
<dbReference type="EMBL" id="JABSTR010000004">
    <property type="protein sequence ID" value="KAH9367612.1"/>
    <property type="molecule type" value="Genomic_DNA"/>
</dbReference>
<name>A0A9J6FZV0_HAELO</name>
<dbReference type="AlphaFoldDB" id="A0A9J6FZV0"/>
<accession>A0A9J6FZV0</accession>
<comment type="caution">
    <text evidence="1">The sequence shown here is derived from an EMBL/GenBank/DDBJ whole genome shotgun (WGS) entry which is preliminary data.</text>
</comment>
<sequence length="244" mass="26896">MEDRSAQPTCLGLLVAGVGFRDLDVDLETRRVLLLLPEAMESVPAGDRSRDGLRCRVVDLLWPRACWKVCLSHVPGMDLLFLKVDLEPESAFLSLEVGTEAVSSFVLWIQVGPRGPLFQTALRRLSLLQHERYPEAFRAALGSCQVGASTDDAVGLTGMASLGIPRFLHSSTKLTTFLSLVTVKATGPFFFPALCVPRTEPTCASQKRGVVQTIVSPGEQGRRYVFREERTQKEDQAVPQPRQT</sequence>
<evidence type="ECO:0000313" key="2">
    <source>
        <dbReference type="Proteomes" id="UP000821853"/>
    </source>
</evidence>
<gene>
    <name evidence="1" type="ORF">HPB48_009983</name>
</gene>
<reference evidence="1 2" key="1">
    <citation type="journal article" date="2020" name="Cell">
        <title>Large-Scale Comparative Analyses of Tick Genomes Elucidate Their Genetic Diversity and Vector Capacities.</title>
        <authorList>
            <consortium name="Tick Genome and Microbiome Consortium (TIGMIC)"/>
            <person name="Jia N."/>
            <person name="Wang J."/>
            <person name="Shi W."/>
            <person name="Du L."/>
            <person name="Sun Y."/>
            <person name="Zhan W."/>
            <person name="Jiang J.F."/>
            <person name="Wang Q."/>
            <person name="Zhang B."/>
            <person name="Ji P."/>
            <person name="Bell-Sakyi L."/>
            <person name="Cui X.M."/>
            <person name="Yuan T.T."/>
            <person name="Jiang B.G."/>
            <person name="Yang W.F."/>
            <person name="Lam T.T."/>
            <person name="Chang Q.C."/>
            <person name="Ding S.J."/>
            <person name="Wang X.J."/>
            <person name="Zhu J.G."/>
            <person name="Ruan X.D."/>
            <person name="Zhao L."/>
            <person name="Wei J.T."/>
            <person name="Ye R.Z."/>
            <person name="Que T.C."/>
            <person name="Du C.H."/>
            <person name="Zhou Y.H."/>
            <person name="Cheng J.X."/>
            <person name="Dai P.F."/>
            <person name="Guo W.B."/>
            <person name="Han X.H."/>
            <person name="Huang E.J."/>
            <person name="Li L.F."/>
            <person name="Wei W."/>
            <person name="Gao Y.C."/>
            <person name="Liu J.Z."/>
            <person name="Shao H.Z."/>
            <person name="Wang X."/>
            <person name="Wang C.C."/>
            <person name="Yang T.C."/>
            <person name="Huo Q.B."/>
            <person name="Li W."/>
            <person name="Chen H.Y."/>
            <person name="Chen S.E."/>
            <person name="Zhou L.G."/>
            <person name="Ni X.B."/>
            <person name="Tian J.H."/>
            <person name="Sheng Y."/>
            <person name="Liu T."/>
            <person name="Pan Y.S."/>
            <person name="Xia L.Y."/>
            <person name="Li J."/>
            <person name="Zhao F."/>
            <person name="Cao W.C."/>
        </authorList>
    </citation>
    <scope>NUCLEOTIDE SEQUENCE [LARGE SCALE GENOMIC DNA]</scope>
    <source>
        <strain evidence="1">HaeL-2018</strain>
    </source>
</reference>
<keyword evidence="2" id="KW-1185">Reference proteome</keyword>
<evidence type="ECO:0000313" key="1">
    <source>
        <dbReference type="EMBL" id="KAH9367612.1"/>
    </source>
</evidence>
<organism evidence="1 2">
    <name type="scientific">Haemaphysalis longicornis</name>
    <name type="common">Bush tick</name>
    <dbReference type="NCBI Taxonomy" id="44386"/>
    <lineage>
        <taxon>Eukaryota</taxon>
        <taxon>Metazoa</taxon>
        <taxon>Ecdysozoa</taxon>
        <taxon>Arthropoda</taxon>
        <taxon>Chelicerata</taxon>
        <taxon>Arachnida</taxon>
        <taxon>Acari</taxon>
        <taxon>Parasitiformes</taxon>
        <taxon>Ixodida</taxon>
        <taxon>Ixodoidea</taxon>
        <taxon>Ixodidae</taxon>
        <taxon>Haemaphysalinae</taxon>
        <taxon>Haemaphysalis</taxon>
    </lineage>
</organism>
<dbReference type="Proteomes" id="UP000821853">
    <property type="component" value="Chromosome 2"/>
</dbReference>